<feature type="compositionally biased region" description="Low complexity" evidence="1">
    <location>
        <begin position="563"/>
        <end position="581"/>
    </location>
</feature>
<protein>
    <recommendedName>
        <fullName evidence="4">GLTSCR protein conserved domain-containing protein</fullName>
    </recommendedName>
</protein>
<evidence type="ECO:0000256" key="1">
    <source>
        <dbReference type="SAM" id="MobiDB-lite"/>
    </source>
</evidence>
<feature type="compositionally biased region" description="Polar residues" evidence="1">
    <location>
        <begin position="341"/>
        <end position="350"/>
    </location>
</feature>
<sequence>MNPTYPSVEPLASLDTPPGSLPKPIQVVQPIPAACPSPVSGQPVHDQTACLNPLIMTAPASSPMVTYLATSSTISIPQASNSLVNSTSSSKPPGLIPSSPYVYQSIPLGQQIFLANTAQNGFVIAQPPGTSYMIAHPQSQFQVRAPAGGQTIPMALVLGTQPTSGLIQLPQQPATANVISAANPPIVCANPAVAVQPNLQQSSCPQIHPGVAVARFPNGCPIAPNTTPTSVIAASVSTTTTVALTTAASISTSTINNVSVVATSTTATGSTPTRPLIATPESVLLELNKEINNLEQLATTSTAPLTLQQSNRLQRLLQARDQVLRTIENAKFRSSGGGIRPSTSHVTNATLRPRPPGVTPASILPAVRNQSPITPSQTVGTSKVPIRPILNLPAREARRSVSQSLTALRAHVTASRSPLTPLSSSSAIQPRLSASITSRHLSSVTTIQSRQLNPNGQRLPSRSEVVSLLVKHRLLPVNVAMAAGESVLVEFRLTSQRYQLWLTRAQKLDLEQLLYTLPTNQRKAEVLVVYQQEQARFFAAHPRPAPPVATQLRLLRPPPPPSQAQSTSQQPSVSQQTVQTPRQSLSTGTMCVLAPVPASAANTPSDPSKSSLPLKVPLFGASSALVQAPGVVPPAPSSSVAAATTSAPTNVPSVNQLSVLQSRRLSAIRNLLHADQIAAISRPPVSDEQSLPSPEELLNLLAPYHVQQDMDNTPEAIAKVDDILDKAFHQLFTRKRQTEDAIHSLLCAEKWQLMDCPQADRLPLLRLALESDRERFAAERAAFEKLKAHLDAEECHPLSAKRIRQFLEEAAPDFVPLEFDEKGNSRPAELQLEEQQPKSKMEEVGTLFKESPRASVKCTASVEEGAWPEWEEEEEEEEEEVVVVAEEAMDFQPASSPGVDITNVVLEEEEEVVVNNFGVHEPRSPLNGLSVNLVPPSVSIPEMSKSRVETDDAVSYQRLQHSEDPTIDAAIRSIIDL</sequence>
<evidence type="ECO:0000313" key="3">
    <source>
        <dbReference type="Proteomes" id="UP001651158"/>
    </source>
</evidence>
<dbReference type="EMBL" id="JAKROA010000001">
    <property type="protein sequence ID" value="KAL5112062.1"/>
    <property type="molecule type" value="Genomic_DNA"/>
</dbReference>
<name>A0ABR4QQT6_9CEST</name>
<evidence type="ECO:0000313" key="2">
    <source>
        <dbReference type="EMBL" id="KAL5112062.1"/>
    </source>
</evidence>
<feature type="region of interest" description="Disordered" evidence="1">
    <location>
        <begin position="334"/>
        <end position="357"/>
    </location>
</feature>
<gene>
    <name evidence="2" type="ORF">TcWFU_004982</name>
</gene>
<feature type="region of interest" description="Disordered" evidence="1">
    <location>
        <begin position="550"/>
        <end position="586"/>
    </location>
</feature>
<feature type="region of interest" description="Disordered" evidence="1">
    <location>
        <begin position="1"/>
        <end position="23"/>
    </location>
</feature>
<proteinExistence type="predicted"/>
<accession>A0ABR4QQT6</accession>
<dbReference type="Proteomes" id="UP001651158">
    <property type="component" value="Unassembled WGS sequence"/>
</dbReference>
<reference evidence="2 3" key="1">
    <citation type="journal article" date="2022" name="Front. Cell. Infect. Microbiol.">
        <title>The Genomes of Two Strains of Taenia crassiceps the Animal Model for the Study of Human Cysticercosis.</title>
        <authorList>
            <person name="Bobes R.J."/>
            <person name="Estrada K."/>
            <person name="Rios-Valencia D.G."/>
            <person name="Calderon-Gallegos A."/>
            <person name="de la Torre P."/>
            <person name="Carrero J.C."/>
            <person name="Sanchez-Flores A."/>
            <person name="Laclette J.P."/>
        </authorList>
    </citation>
    <scope>NUCLEOTIDE SEQUENCE [LARGE SCALE GENOMIC DNA]</scope>
    <source>
        <strain evidence="2">WFUcys</strain>
    </source>
</reference>
<evidence type="ECO:0008006" key="4">
    <source>
        <dbReference type="Google" id="ProtNLM"/>
    </source>
</evidence>
<keyword evidence="3" id="KW-1185">Reference proteome</keyword>
<organism evidence="2 3">
    <name type="scientific">Taenia crassiceps</name>
    <dbReference type="NCBI Taxonomy" id="6207"/>
    <lineage>
        <taxon>Eukaryota</taxon>
        <taxon>Metazoa</taxon>
        <taxon>Spiralia</taxon>
        <taxon>Lophotrochozoa</taxon>
        <taxon>Platyhelminthes</taxon>
        <taxon>Cestoda</taxon>
        <taxon>Eucestoda</taxon>
        <taxon>Cyclophyllidea</taxon>
        <taxon>Taeniidae</taxon>
        <taxon>Taenia</taxon>
    </lineage>
</organism>
<comment type="caution">
    <text evidence="2">The sequence shown here is derived from an EMBL/GenBank/DDBJ whole genome shotgun (WGS) entry which is preliminary data.</text>
</comment>